<name>A0AAQ3S695_VIGMU</name>
<dbReference type="GO" id="GO:0045544">
    <property type="term" value="F:gibberellin 20-oxidase activity"/>
    <property type="evidence" value="ECO:0007669"/>
    <property type="project" value="UniProtKB-ARBA"/>
</dbReference>
<protein>
    <recommendedName>
        <fullName evidence="10">Fe2OG dioxygenase domain-containing protein</fullName>
    </recommendedName>
</protein>
<comment type="pathway">
    <text evidence="6">Plant hormone biosynthesis; gibberellin biosynthesis.</text>
</comment>
<evidence type="ECO:0000256" key="2">
    <source>
        <dbReference type="ARBA" id="ARBA00004972"/>
    </source>
</evidence>
<evidence type="ECO:0000256" key="5">
    <source>
        <dbReference type="ARBA" id="ARBA00023004"/>
    </source>
</evidence>
<evidence type="ECO:0000313" key="11">
    <source>
        <dbReference type="EMBL" id="WVZ17239.1"/>
    </source>
</evidence>
<proteinExistence type="inferred from homology"/>
<evidence type="ECO:0000256" key="8">
    <source>
        <dbReference type="ARBA" id="ARBA00050508"/>
    </source>
</evidence>
<accession>A0AAQ3S695</accession>
<dbReference type="PROSITE" id="PS51471">
    <property type="entry name" value="FE2OG_OXY"/>
    <property type="match status" value="1"/>
</dbReference>
<dbReference type="Pfam" id="PF03171">
    <property type="entry name" value="2OG-FeII_Oxy"/>
    <property type="match status" value="1"/>
</dbReference>
<comment type="cofactor">
    <cofactor evidence="1">
        <name>L-ascorbate</name>
        <dbReference type="ChEBI" id="CHEBI:38290"/>
    </cofactor>
</comment>
<keyword evidence="3 9" id="KW-0479">Metal-binding</keyword>
<dbReference type="InterPro" id="IPR044861">
    <property type="entry name" value="IPNS-like_FE2OG_OXY"/>
</dbReference>
<keyword evidence="12" id="KW-1185">Reference proteome</keyword>
<dbReference type="Gene3D" id="2.60.120.330">
    <property type="entry name" value="B-lactam Antibiotic, Isopenicillin N Synthase, Chain"/>
    <property type="match status" value="1"/>
</dbReference>
<evidence type="ECO:0000256" key="9">
    <source>
        <dbReference type="RuleBase" id="RU003682"/>
    </source>
</evidence>
<dbReference type="InterPro" id="IPR050231">
    <property type="entry name" value="Iron_ascorbate_oxido_reductase"/>
</dbReference>
<comment type="pathway">
    <text evidence="2">Hormone biosynthesis.</text>
</comment>
<evidence type="ECO:0000256" key="7">
    <source>
        <dbReference type="ARBA" id="ARBA00043997"/>
    </source>
</evidence>
<feature type="domain" description="Fe2OG dioxygenase" evidence="10">
    <location>
        <begin position="216"/>
        <end position="316"/>
    </location>
</feature>
<dbReference type="PANTHER" id="PTHR47990">
    <property type="entry name" value="2-OXOGLUTARATE (2OG) AND FE(II)-DEPENDENT OXYGENASE SUPERFAMILY PROTEIN-RELATED"/>
    <property type="match status" value="1"/>
</dbReference>
<dbReference type="FunFam" id="2.60.120.330:FF:000003">
    <property type="entry name" value="Gibberellin 20 oxidase 2"/>
    <property type="match status" value="1"/>
</dbReference>
<dbReference type="SUPFAM" id="SSF51197">
    <property type="entry name" value="Clavaminate synthase-like"/>
    <property type="match status" value="1"/>
</dbReference>
<dbReference type="GO" id="GO:0046872">
    <property type="term" value="F:metal ion binding"/>
    <property type="evidence" value="ECO:0007669"/>
    <property type="project" value="UniProtKB-KW"/>
</dbReference>
<comment type="similarity">
    <text evidence="7">Belongs to the iron/ascorbate-dependent oxidoreductase family. GA20OX subfamily.</text>
</comment>
<sequence length="389" mass="44517">MLIPHPSMLVAPQSNNIEVQPLNLDAPLTNHSNIPSEFVWPDNEKPCLQPPELKIPPIDMKAFLSNDPQAVAKVCAEVSEACKKHGFFLVVNHGVDKKLLEKAHKLIDTFFCMDLPEKQKIQRKLGEHCGFANSFIGRFASKLPWKETLSFHYSNDKSTRTVEDYFLTSMGEDFKDFGSFFQEYCEVMSNLSLEIMELLGMSLGVSRECFRDFFEDNESVMRLNYYPPCQKPELALGTGPHCDPTSLTVLHQDQVEGLQVFVDGKWCSVAPKEDAFVVNIGDTFMALSNGTFKSCLHRAVVNNQIVRKSLAFFLCPKQDKVVTPPKELITNENPKKYPDFTWATLLEFTQLHYRLLEMVTREKQVNRWPPPLFHGQQHSKLSFNLYLFL</sequence>
<evidence type="ECO:0000259" key="10">
    <source>
        <dbReference type="PROSITE" id="PS51471"/>
    </source>
</evidence>
<gene>
    <name evidence="11" type="ORF">V8G54_010221</name>
</gene>
<dbReference type="GO" id="GO:0009686">
    <property type="term" value="P:gibberellin biosynthetic process"/>
    <property type="evidence" value="ECO:0007669"/>
    <property type="project" value="UniProtKB-ARBA"/>
</dbReference>
<evidence type="ECO:0000256" key="4">
    <source>
        <dbReference type="ARBA" id="ARBA00023002"/>
    </source>
</evidence>
<dbReference type="PRINTS" id="PR00682">
    <property type="entry name" value="IPNSYNTHASE"/>
</dbReference>
<comment type="catalytic activity">
    <reaction evidence="8">
        <text>gibberellin A12 + 2 2-oxoglutarate + 3 O2 + H(+) = gibberellin A9 + 2 succinate + 3 CO2 + 2 H2O</text>
        <dbReference type="Rhea" id="RHEA:60772"/>
        <dbReference type="ChEBI" id="CHEBI:15377"/>
        <dbReference type="ChEBI" id="CHEBI:15378"/>
        <dbReference type="ChEBI" id="CHEBI:15379"/>
        <dbReference type="ChEBI" id="CHEBI:16526"/>
        <dbReference type="ChEBI" id="CHEBI:16810"/>
        <dbReference type="ChEBI" id="CHEBI:30031"/>
        <dbReference type="ChEBI" id="CHEBI:58627"/>
        <dbReference type="ChEBI" id="CHEBI:73255"/>
    </reaction>
    <physiologicalReaction direction="left-to-right" evidence="8">
        <dbReference type="Rhea" id="RHEA:60773"/>
    </physiologicalReaction>
</comment>
<evidence type="ECO:0000256" key="1">
    <source>
        <dbReference type="ARBA" id="ARBA00001961"/>
    </source>
</evidence>
<dbReference type="InterPro" id="IPR027443">
    <property type="entry name" value="IPNS-like_sf"/>
</dbReference>
<keyword evidence="4 9" id="KW-0560">Oxidoreductase</keyword>
<dbReference type="InterPro" id="IPR026992">
    <property type="entry name" value="DIOX_N"/>
</dbReference>
<dbReference type="EMBL" id="CP144698">
    <property type="protein sequence ID" value="WVZ17239.1"/>
    <property type="molecule type" value="Genomic_DNA"/>
</dbReference>
<dbReference type="Proteomes" id="UP001374535">
    <property type="component" value="Chromosome 3"/>
</dbReference>
<evidence type="ECO:0000313" key="12">
    <source>
        <dbReference type="Proteomes" id="UP001374535"/>
    </source>
</evidence>
<dbReference type="AlphaFoldDB" id="A0AAQ3S695"/>
<dbReference type="InterPro" id="IPR005123">
    <property type="entry name" value="Oxoglu/Fe-dep_dioxygenase_dom"/>
</dbReference>
<keyword evidence="5 9" id="KW-0408">Iron</keyword>
<organism evidence="11 12">
    <name type="scientific">Vigna mungo</name>
    <name type="common">Black gram</name>
    <name type="synonym">Phaseolus mungo</name>
    <dbReference type="NCBI Taxonomy" id="3915"/>
    <lineage>
        <taxon>Eukaryota</taxon>
        <taxon>Viridiplantae</taxon>
        <taxon>Streptophyta</taxon>
        <taxon>Embryophyta</taxon>
        <taxon>Tracheophyta</taxon>
        <taxon>Spermatophyta</taxon>
        <taxon>Magnoliopsida</taxon>
        <taxon>eudicotyledons</taxon>
        <taxon>Gunneridae</taxon>
        <taxon>Pentapetalae</taxon>
        <taxon>rosids</taxon>
        <taxon>fabids</taxon>
        <taxon>Fabales</taxon>
        <taxon>Fabaceae</taxon>
        <taxon>Papilionoideae</taxon>
        <taxon>50 kb inversion clade</taxon>
        <taxon>NPAAA clade</taxon>
        <taxon>indigoferoid/millettioid clade</taxon>
        <taxon>Phaseoleae</taxon>
        <taxon>Vigna</taxon>
    </lineage>
</organism>
<evidence type="ECO:0000256" key="3">
    <source>
        <dbReference type="ARBA" id="ARBA00022723"/>
    </source>
</evidence>
<dbReference type="Pfam" id="PF14226">
    <property type="entry name" value="DIOX_N"/>
    <property type="match status" value="1"/>
</dbReference>
<evidence type="ECO:0000256" key="6">
    <source>
        <dbReference type="ARBA" id="ARBA00037909"/>
    </source>
</evidence>
<reference evidence="11 12" key="1">
    <citation type="journal article" date="2023" name="Life. Sci Alliance">
        <title>Evolutionary insights into 3D genome organization and epigenetic landscape of Vigna mungo.</title>
        <authorList>
            <person name="Junaid A."/>
            <person name="Singh B."/>
            <person name="Bhatia S."/>
        </authorList>
    </citation>
    <scope>NUCLEOTIDE SEQUENCE [LARGE SCALE GENOMIC DNA]</scope>
    <source>
        <strain evidence="11">Urdbean</strain>
    </source>
</reference>